<accession>A0A2K1P2F8</accession>
<feature type="binding site" evidence="5">
    <location>
        <position position="188"/>
    </location>
    <ligand>
        <name>NADP(+)</name>
        <dbReference type="ChEBI" id="CHEBI:58349"/>
    </ligand>
</feature>
<dbReference type="NCBIfam" id="TIGR01830">
    <property type="entry name" value="3oxo_ACP_reduc"/>
    <property type="match status" value="1"/>
</dbReference>
<dbReference type="GO" id="GO:0006633">
    <property type="term" value="P:fatty acid biosynthetic process"/>
    <property type="evidence" value="ECO:0007669"/>
    <property type="project" value="UniProtKB-UniPathway"/>
</dbReference>
<reference evidence="8 9" key="1">
    <citation type="submission" date="2013-12" db="EMBL/GenBank/DDBJ databases">
        <title>Comparative genomics of Petrotoga isolates.</title>
        <authorList>
            <person name="Nesbo C.L."/>
            <person name="Charchuk R."/>
            <person name="Chow K."/>
        </authorList>
    </citation>
    <scope>NUCLEOTIDE SEQUENCE [LARGE SCALE GENOMIC DNA]</scope>
    <source>
        <strain evidence="8 9">DSM 13574</strain>
    </source>
</reference>
<dbReference type="EC" id="1.1.1.100" evidence="6"/>
<keyword evidence="3 6" id="KW-0560">Oxidoreductase</keyword>
<evidence type="ECO:0000256" key="5">
    <source>
        <dbReference type="PIRSR" id="PIRSR611284-2"/>
    </source>
</evidence>
<dbReference type="Gene3D" id="3.40.50.720">
    <property type="entry name" value="NAD(P)-binding Rossmann-like Domain"/>
    <property type="match status" value="1"/>
</dbReference>
<feature type="binding site" evidence="5">
    <location>
        <position position="88"/>
    </location>
    <ligand>
        <name>NADP(+)</name>
        <dbReference type="ChEBI" id="CHEBI:58349"/>
    </ligand>
</feature>
<protein>
    <recommendedName>
        <fullName evidence="6">3-oxoacyl-[acyl-carrier-protein] reductase</fullName>
        <ecNumber evidence="6">1.1.1.100</ecNumber>
    </recommendedName>
</protein>
<sequence length="247" mass="26994">MDRMKDKVCVVTGGGRGIGKSIVEKFAEEGAKIVFALDMNQEILSQLQNQLVENVRGYLLDVTDRPAIEEFVEKVKEEFGRIDVLVNNAGITKDALIGRMQEEDWDKVIEVNLKGVFNMTQFVSNLMLENGKGSIVNISSIVGERGNVGQTNYAASKGGVISMTYTWAKEFARKGANIRVNAVAPGFIKTPMTEKIPEKVLESIKSKITLGRMGEPEEVANAVLFLASDEASYVTGHVFDVNGGTTL</sequence>
<feature type="active site" description="Proton acceptor" evidence="4">
    <location>
        <position position="153"/>
    </location>
</feature>
<evidence type="ECO:0000313" key="8">
    <source>
        <dbReference type="EMBL" id="PNR96962.1"/>
    </source>
</evidence>
<name>A0A2K1P2F8_9BACT</name>
<keyword evidence="6" id="KW-0276">Fatty acid metabolism</keyword>
<keyword evidence="2 5" id="KW-0521">NADP</keyword>
<dbReference type="NCBIfam" id="NF005559">
    <property type="entry name" value="PRK07231.1"/>
    <property type="match status" value="1"/>
</dbReference>
<dbReference type="GO" id="GO:0048038">
    <property type="term" value="F:quinone binding"/>
    <property type="evidence" value="ECO:0007669"/>
    <property type="project" value="TreeGrafter"/>
</dbReference>
<dbReference type="AlphaFoldDB" id="A0A2K1P2F8"/>
<dbReference type="PRINTS" id="PR00081">
    <property type="entry name" value="GDHRDH"/>
</dbReference>
<comment type="catalytic activity">
    <reaction evidence="6">
        <text>a (3R)-hydroxyacyl-[ACP] + NADP(+) = a 3-oxoacyl-[ACP] + NADPH + H(+)</text>
        <dbReference type="Rhea" id="RHEA:17397"/>
        <dbReference type="Rhea" id="RHEA-COMP:9916"/>
        <dbReference type="Rhea" id="RHEA-COMP:9945"/>
        <dbReference type="ChEBI" id="CHEBI:15378"/>
        <dbReference type="ChEBI" id="CHEBI:57783"/>
        <dbReference type="ChEBI" id="CHEBI:58349"/>
        <dbReference type="ChEBI" id="CHEBI:78776"/>
        <dbReference type="ChEBI" id="CHEBI:78827"/>
        <dbReference type="EC" id="1.1.1.100"/>
    </reaction>
</comment>
<proteinExistence type="inferred from homology"/>
<dbReference type="NCBIfam" id="NF009466">
    <property type="entry name" value="PRK12826.1-2"/>
    <property type="match status" value="1"/>
</dbReference>
<dbReference type="SUPFAM" id="SSF51735">
    <property type="entry name" value="NAD(P)-binding Rossmann-fold domains"/>
    <property type="match status" value="1"/>
</dbReference>
<evidence type="ECO:0000256" key="6">
    <source>
        <dbReference type="RuleBase" id="RU366074"/>
    </source>
</evidence>
<comment type="subunit">
    <text evidence="6">Homotetramer.</text>
</comment>
<dbReference type="FunFam" id="3.40.50.720:FF:000115">
    <property type="entry name" value="3-oxoacyl-[acyl-carrier-protein] reductase FabG"/>
    <property type="match status" value="1"/>
</dbReference>
<dbReference type="CDD" id="cd05333">
    <property type="entry name" value="BKR_SDR_c"/>
    <property type="match status" value="1"/>
</dbReference>
<dbReference type="PRINTS" id="PR00080">
    <property type="entry name" value="SDRFAMILY"/>
</dbReference>
<dbReference type="GO" id="GO:0051287">
    <property type="term" value="F:NAD binding"/>
    <property type="evidence" value="ECO:0007669"/>
    <property type="project" value="UniProtKB-UniRule"/>
</dbReference>
<dbReference type="PANTHER" id="PTHR42760">
    <property type="entry name" value="SHORT-CHAIN DEHYDROGENASES/REDUCTASES FAMILY MEMBER"/>
    <property type="match status" value="1"/>
</dbReference>
<comment type="caution">
    <text evidence="8">The sequence shown here is derived from an EMBL/GenBank/DDBJ whole genome shotgun (WGS) entry which is preliminary data.</text>
</comment>
<dbReference type="InterPro" id="IPR057326">
    <property type="entry name" value="KR_dom"/>
</dbReference>
<dbReference type="InterPro" id="IPR011284">
    <property type="entry name" value="3oxo_ACP_reduc"/>
</dbReference>
<dbReference type="PROSITE" id="PS00061">
    <property type="entry name" value="ADH_SHORT"/>
    <property type="match status" value="1"/>
</dbReference>
<keyword evidence="6" id="KW-0444">Lipid biosynthesis</keyword>
<keyword evidence="6" id="KW-0275">Fatty acid biosynthesis</keyword>
<dbReference type="Pfam" id="PF13561">
    <property type="entry name" value="adh_short_C2"/>
    <property type="match status" value="1"/>
</dbReference>
<evidence type="ECO:0000256" key="1">
    <source>
        <dbReference type="ARBA" id="ARBA00006484"/>
    </source>
</evidence>
<dbReference type="OrthoDB" id="9803333at2"/>
<dbReference type="GO" id="GO:0004316">
    <property type="term" value="F:3-oxoacyl-[acyl-carrier-protein] reductase (NADPH) activity"/>
    <property type="evidence" value="ECO:0007669"/>
    <property type="project" value="UniProtKB-UniRule"/>
</dbReference>
<feature type="binding site" evidence="5">
    <location>
        <begin position="153"/>
        <end position="157"/>
    </location>
    <ligand>
        <name>NADP(+)</name>
        <dbReference type="ChEBI" id="CHEBI:58349"/>
    </ligand>
</feature>
<dbReference type="Proteomes" id="UP000236434">
    <property type="component" value="Unassembled WGS sequence"/>
</dbReference>
<organism evidence="8 9">
    <name type="scientific">Petrotoga olearia DSM 13574</name>
    <dbReference type="NCBI Taxonomy" id="1122955"/>
    <lineage>
        <taxon>Bacteria</taxon>
        <taxon>Thermotogati</taxon>
        <taxon>Thermotogota</taxon>
        <taxon>Thermotogae</taxon>
        <taxon>Petrotogales</taxon>
        <taxon>Petrotogaceae</taxon>
        <taxon>Petrotoga</taxon>
    </lineage>
</organism>
<dbReference type="RefSeq" id="WP_103066683.1">
    <property type="nucleotide sequence ID" value="NZ_AZRL01000007.1"/>
</dbReference>
<feature type="domain" description="Ketoreductase" evidence="7">
    <location>
        <begin position="7"/>
        <end position="186"/>
    </location>
</feature>
<comment type="pathway">
    <text evidence="6">Lipid metabolism; fatty acid biosynthesis.</text>
</comment>
<evidence type="ECO:0000256" key="3">
    <source>
        <dbReference type="ARBA" id="ARBA00023002"/>
    </source>
</evidence>
<evidence type="ECO:0000313" key="9">
    <source>
        <dbReference type="Proteomes" id="UP000236434"/>
    </source>
</evidence>
<keyword evidence="6" id="KW-0443">Lipid metabolism</keyword>
<dbReference type="EMBL" id="AZRL01000007">
    <property type="protein sequence ID" value="PNR96962.1"/>
    <property type="molecule type" value="Genomic_DNA"/>
</dbReference>
<dbReference type="UniPathway" id="UPA00094"/>
<dbReference type="InterPro" id="IPR036291">
    <property type="entry name" value="NAD(P)-bd_dom_sf"/>
</dbReference>
<dbReference type="SMART" id="SM00822">
    <property type="entry name" value="PKS_KR"/>
    <property type="match status" value="1"/>
</dbReference>
<comment type="similarity">
    <text evidence="1 6">Belongs to the short-chain dehydrogenases/reductases (SDR) family.</text>
</comment>
<evidence type="ECO:0000256" key="2">
    <source>
        <dbReference type="ARBA" id="ARBA00022857"/>
    </source>
</evidence>
<feature type="binding site" evidence="5">
    <location>
        <begin position="13"/>
        <end position="16"/>
    </location>
    <ligand>
        <name>NADP(+)</name>
        <dbReference type="ChEBI" id="CHEBI:58349"/>
    </ligand>
</feature>
<evidence type="ECO:0000259" key="7">
    <source>
        <dbReference type="SMART" id="SM00822"/>
    </source>
</evidence>
<gene>
    <name evidence="8" type="ORF">X929_03660</name>
</gene>
<comment type="function">
    <text evidence="6">Catalyzes the NADPH-dependent reduction of beta-ketoacyl-ACP substrates to beta-hydroxyacyl-ACP products, the first reductive step in the elongation cycle of fatty acid biosynthesis.</text>
</comment>
<evidence type="ECO:0000256" key="4">
    <source>
        <dbReference type="PIRSR" id="PIRSR611284-1"/>
    </source>
</evidence>
<dbReference type="PANTHER" id="PTHR42760:SF83">
    <property type="entry name" value="(3R)-3-HYDROXYACYL-COA DEHYDROGENASE"/>
    <property type="match status" value="1"/>
</dbReference>
<dbReference type="InterPro" id="IPR020904">
    <property type="entry name" value="Sc_DH/Rdtase_CS"/>
</dbReference>
<dbReference type="InterPro" id="IPR002347">
    <property type="entry name" value="SDR_fam"/>
</dbReference>